<evidence type="ECO:0000256" key="3">
    <source>
        <dbReference type="ARBA" id="ARBA00022670"/>
    </source>
</evidence>
<dbReference type="FunFam" id="2.40.10.10:FF:000146">
    <property type="entry name" value="Serine protease 53"/>
    <property type="match status" value="2"/>
</dbReference>
<dbReference type="InterPro" id="IPR001314">
    <property type="entry name" value="Peptidase_S1A"/>
</dbReference>
<evidence type="ECO:0000256" key="5">
    <source>
        <dbReference type="ARBA" id="ARBA00022801"/>
    </source>
</evidence>
<keyword evidence="2" id="KW-0964">Secreted</keyword>
<keyword evidence="3" id="KW-0645">Protease</keyword>
<feature type="compositionally biased region" description="Polar residues" evidence="9">
    <location>
        <begin position="171"/>
        <end position="199"/>
    </location>
</feature>
<dbReference type="PANTHER" id="PTHR24260">
    <property type="match status" value="1"/>
</dbReference>
<evidence type="ECO:0000256" key="10">
    <source>
        <dbReference type="SAM" id="SignalP"/>
    </source>
</evidence>
<dbReference type="GO" id="GO:0005576">
    <property type="term" value="C:extracellular region"/>
    <property type="evidence" value="ECO:0007669"/>
    <property type="project" value="UniProtKB-SubCell"/>
</dbReference>
<dbReference type="PANTHER" id="PTHR24260:SF143">
    <property type="entry name" value="SERINE PROTEASE GD-LIKE PROTEIN"/>
    <property type="match status" value="1"/>
</dbReference>
<keyword evidence="12" id="KW-1185">Reference proteome</keyword>
<dbReference type="SUPFAM" id="SSF50494">
    <property type="entry name" value="Trypsin-like serine proteases"/>
    <property type="match status" value="2"/>
</dbReference>
<accession>A0A6J1PR26</accession>
<dbReference type="OrthoDB" id="238681at2759"/>
<evidence type="ECO:0000313" key="13">
    <source>
        <dbReference type="RefSeq" id="XP_024871500.1"/>
    </source>
</evidence>
<feature type="domain" description="Peptidase S1" evidence="11">
    <location>
        <begin position="303"/>
        <end position="555"/>
    </location>
</feature>
<dbReference type="CDD" id="cd00190">
    <property type="entry name" value="Tryp_SPc"/>
    <property type="match status" value="2"/>
</dbReference>
<dbReference type="GO" id="GO:0006508">
    <property type="term" value="P:proteolysis"/>
    <property type="evidence" value="ECO:0007669"/>
    <property type="project" value="UniProtKB-KW"/>
</dbReference>
<feature type="region of interest" description="Disordered" evidence="9">
    <location>
        <begin position="150"/>
        <end position="292"/>
    </location>
</feature>
<keyword evidence="7" id="KW-0865">Zymogen</keyword>
<evidence type="ECO:0000256" key="2">
    <source>
        <dbReference type="ARBA" id="ARBA00022525"/>
    </source>
</evidence>
<feature type="compositionally biased region" description="Polar residues" evidence="9">
    <location>
        <begin position="150"/>
        <end position="159"/>
    </location>
</feature>
<dbReference type="PROSITE" id="PS50240">
    <property type="entry name" value="TRYPSIN_DOM"/>
    <property type="match status" value="2"/>
</dbReference>
<feature type="chain" id="PRO_5026828267" evidence="10">
    <location>
        <begin position="22"/>
        <end position="1085"/>
    </location>
</feature>
<keyword evidence="4 10" id="KW-0732">Signal</keyword>
<keyword evidence="8" id="KW-1015">Disulfide bond</keyword>
<dbReference type="RefSeq" id="XP_024871500.1">
    <property type="nucleotide sequence ID" value="XM_025015732.1"/>
</dbReference>
<evidence type="ECO:0000259" key="11">
    <source>
        <dbReference type="PROSITE" id="PS50240"/>
    </source>
</evidence>
<proteinExistence type="predicted"/>
<evidence type="ECO:0000313" key="12">
    <source>
        <dbReference type="Proteomes" id="UP000504618"/>
    </source>
</evidence>
<dbReference type="GO" id="GO:0004252">
    <property type="term" value="F:serine-type endopeptidase activity"/>
    <property type="evidence" value="ECO:0007669"/>
    <property type="project" value="InterPro"/>
</dbReference>
<dbReference type="Proteomes" id="UP000504618">
    <property type="component" value="Unplaced"/>
</dbReference>
<feature type="signal peptide" evidence="10">
    <location>
        <begin position="1"/>
        <end position="21"/>
    </location>
</feature>
<feature type="domain" description="Peptidase S1" evidence="11">
    <location>
        <begin position="831"/>
        <end position="1083"/>
    </location>
</feature>
<evidence type="ECO:0000256" key="7">
    <source>
        <dbReference type="ARBA" id="ARBA00023145"/>
    </source>
</evidence>
<dbReference type="PRINTS" id="PR00722">
    <property type="entry name" value="CHYMOTRYPSIN"/>
</dbReference>
<dbReference type="Pfam" id="PF16030">
    <property type="entry name" value="GD_N"/>
    <property type="match status" value="2"/>
</dbReference>
<feature type="compositionally biased region" description="Low complexity" evidence="9">
    <location>
        <begin position="795"/>
        <end position="812"/>
    </location>
</feature>
<dbReference type="AlphaFoldDB" id="A0A6J1PR26"/>
<reference evidence="13" key="1">
    <citation type="submission" date="2025-08" db="UniProtKB">
        <authorList>
            <consortium name="RefSeq"/>
        </authorList>
    </citation>
    <scope>IDENTIFICATION</scope>
    <source>
        <tissue evidence="13">Whole body</tissue>
    </source>
</reference>
<evidence type="ECO:0000256" key="9">
    <source>
        <dbReference type="SAM" id="MobiDB-lite"/>
    </source>
</evidence>
<gene>
    <name evidence="13" type="primary">LOC112454375</name>
</gene>
<evidence type="ECO:0000256" key="4">
    <source>
        <dbReference type="ARBA" id="ARBA00022729"/>
    </source>
</evidence>
<evidence type="ECO:0000256" key="8">
    <source>
        <dbReference type="ARBA" id="ARBA00023157"/>
    </source>
</evidence>
<dbReference type="Pfam" id="PF00089">
    <property type="entry name" value="Trypsin"/>
    <property type="match status" value="2"/>
</dbReference>
<dbReference type="SMART" id="SM00020">
    <property type="entry name" value="Tryp_SPc"/>
    <property type="match status" value="2"/>
</dbReference>
<dbReference type="InterPro" id="IPR001254">
    <property type="entry name" value="Trypsin_dom"/>
</dbReference>
<keyword evidence="6" id="KW-0720">Serine protease</keyword>
<name>A0A6J1PR26_9HYME</name>
<dbReference type="InterPro" id="IPR009003">
    <property type="entry name" value="Peptidase_S1_PA"/>
</dbReference>
<feature type="region of interest" description="Disordered" evidence="9">
    <location>
        <begin position="793"/>
        <end position="812"/>
    </location>
</feature>
<protein>
    <submittedName>
        <fullName evidence="13">Uncharacterized protein LOC112454375</fullName>
    </submittedName>
</protein>
<dbReference type="InterPro" id="IPR018114">
    <property type="entry name" value="TRYPSIN_HIS"/>
</dbReference>
<feature type="compositionally biased region" description="Low complexity" evidence="9">
    <location>
        <begin position="272"/>
        <end position="286"/>
    </location>
</feature>
<feature type="compositionally biased region" description="Pro residues" evidence="9">
    <location>
        <begin position="255"/>
        <end position="271"/>
    </location>
</feature>
<evidence type="ECO:0000256" key="1">
    <source>
        <dbReference type="ARBA" id="ARBA00004613"/>
    </source>
</evidence>
<keyword evidence="5" id="KW-0378">Hydrolase</keyword>
<dbReference type="InterPro" id="IPR051333">
    <property type="entry name" value="CLIP_Serine_Protease"/>
</dbReference>
<feature type="compositionally biased region" description="Polar residues" evidence="9">
    <location>
        <begin position="762"/>
        <end position="772"/>
    </location>
</feature>
<comment type="subcellular location">
    <subcellularLocation>
        <location evidence="1">Secreted</location>
    </subcellularLocation>
</comment>
<feature type="region of interest" description="Disordered" evidence="9">
    <location>
        <begin position="748"/>
        <end position="775"/>
    </location>
</feature>
<dbReference type="InterPro" id="IPR031986">
    <property type="entry name" value="GD_N"/>
</dbReference>
<dbReference type="Gene3D" id="2.40.10.10">
    <property type="entry name" value="Trypsin-like serine proteases"/>
    <property type="match status" value="2"/>
</dbReference>
<dbReference type="InterPro" id="IPR043504">
    <property type="entry name" value="Peptidase_S1_PA_chymotrypsin"/>
</dbReference>
<evidence type="ECO:0000256" key="6">
    <source>
        <dbReference type="ARBA" id="ARBA00022825"/>
    </source>
</evidence>
<dbReference type="GeneID" id="112454375"/>
<dbReference type="PROSITE" id="PS00134">
    <property type="entry name" value="TRYPSIN_HIS"/>
    <property type="match status" value="2"/>
</dbReference>
<organism evidence="12 13">
    <name type="scientific">Temnothorax curvispinosus</name>
    <dbReference type="NCBI Taxonomy" id="300111"/>
    <lineage>
        <taxon>Eukaryota</taxon>
        <taxon>Metazoa</taxon>
        <taxon>Ecdysozoa</taxon>
        <taxon>Arthropoda</taxon>
        <taxon>Hexapoda</taxon>
        <taxon>Insecta</taxon>
        <taxon>Pterygota</taxon>
        <taxon>Neoptera</taxon>
        <taxon>Endopterygota</taxon>
        <taxon>Hymenoptera</taxon>
        <taxon>Apocrita</taxon>
        <taxon>Aculeata</taxon>
        <taxon>Formicoidea</taxon>
        <taxon>Formicidae</taxon>
        <taxon>Myrmicinae</taxon>
        <taxon>Temnothorax</taxon>
    </lineage>
</organism>
<sequence>MAKICILIALLPQLLYTLVQGQESPCPQYFTYITKLGTDETIGQIEIQSPPRTGELHLKVTIKVAAELPTRYVGRLELARSKEESAAAVQQGRHLSYHLYFPLRYPIPTLSGIWFNGERYCSGRDVTGSIVTTITLEHTLYLPNVLSQNFLPSRQNSKPTPRPSSERNTPKRSTTATLSQGIGSNIFLNLIPSQSPPQYNNNNNNNNIFLRPTPAQQASQHNNNNNNNNIFLKPTPTNMYNNIFLRPNPAKPVSQPAPQPAPQPVPQPAPQPDNNNNNNNNNNDNNYNECGISGRSGGTNLLIANGEKTLPGQWPWLAALFVVRNGYEFQCAGSVLTTRHVLTAAHCLKLGPTSNDTLHPNVLEVALGRFNLRRFREKGTVNREVASYKIHTEYAHRTTGDSDLAILILRTPVEFSPFIRPVCLWSGSIDLQNVIDRTGYVVGWGRDEHGHRYTEEPRMAMMPIVSLENCHWSYQGFVSLTSNRTFCAGMQDGTGPCNGDSGSGLVLFDATTGRYQLRGVVSRSVLGNEMLCDLTKFVVFVDVAKYQSWILQQISTLLGISGYPEALQSASSGASCVITHRPHGQEYLKSASGINKNKKVNKISRNMAKIFILIAFLLQLCTTIQGLFPCSKYYSYTSKPGSNNEILGRIKIPSPPKNARYNLRVGFSTNPLIHKNEPVARLEIEQPVEEANQTVQQDRPLLYHVHFPLGQAIPRLTKIWFNNEQLCPNSAETGNFTTTVEVYLSGEVSPSLNRPSHHDSSVTENSSPTANLSRDDNDLINDFLTIQTQKPAQYNNTNNNNNNINYNDNNNNNNNECGINSYNTNRTNPLINYGEETMPGQWPWLVALFVVRRDHVFTCCGTILTNRHVITAAHCLKLSLSSNDTVHPNVLVVALGRFRLRQWRELGTVNREVASFKIHPNYTHEATGDSDLAILTLRTPVEFSHFIKPICLWFGSTNLEDIVNKIGWVVGWGEDEEGRTYTELPRVAREPIVSQETCLRSHQTFYALTSVRTFCAGLRDYSGPCNGDSGSGLVLFDSTTGRYYLRGIVSRSLGGIIPSCDLLNYVVYVDVAKYTSWIQEQISTT</sequence>